<keyword evidence="2" id="KW-0732">Signal</keyword>
<protein>
    <submittedName>
        <fullName evidence="3">Uncharacterized protein</fullName>
    </submittedName>
</protein>
<proteinExistence type="predicted"/>
<reference evidence="3 4" key="1">
    <citation type="journal article" date="2016" name="Mol. Biol. Evol.">
        <title>Comparative Genomics of Early-Diverging Mushroom-Forming Fungi Provides Insights into the Origins of Lignocellulose Decay Capabilities.</title>
        <authorList>
            <person name="Nagy L.G."/>
            <person name="Riley R."/>
            <person name="Tritt A."/>
            <person name="Adam C."/>
            <person name="Daum C."/>
            <person name="Floudas D."/>
            <person name="Sun H."/>
            <person name="Yadav J.S."/>
            <person name="Pangilinan J."/>
            <person name="Larsson K.H."/>
            <person name="Matsuura K."/>
            <person name="Barry K."/>
            <person name="Labutti K."/>
            <person name="Kuo R."/>
            <person name="Ohm R.A."/>
            <person name="Bhattacharya S.S."/>
            <person name="Shirouzu T."/>
            <person name="Yoshinaga Y."/>
            <person name="Martin F.M."/>
            <person name="Grigoriev I.V."/>
            <person name="Hibbett D.S."/>
        </authorList>
    </citation>
    <scope>NUCLEOTIDE SEQUENCE [LARGE SCALE GENOMIC DNA]</scope>
    <source>
        <strain evidence="3 4">TUFC12733</strain>
    </source>
</reference>
<name>A0A167RM55_CALVF</name>
<dbReference type="Proteomes" id="UP000076738">
    <property type="component" value="Unassembled WGS sequence"/>
</dbReference>
<sequence length="210" mass="23643">MLSTTKLALLFTFLTVGALGTNANAEIRTIHRHQQSLSPNKFSDNPAVAQTDMTRLRTDEVARRKDMRTRNQGNMEVDNLWYRDTDEEHQVETRSSVAYAQMRADRAAALQDHRSLSHARASGNSKAVQAAKKNYRSDRNALKHDLHATKKPRDLGLDMDLEARAFSRTIIRQDRQALNQDRIAVAHDRASRNFKAMKATSSTSDLTGPG</sequence>
<feature type="chain" id="PRO_5007891958" evidence="2">
    <location>
        <begin position="21"/>
        <end position="210"/>
    </location>
</feature>
<gene>
    <name evidence="3" type="ORF">CALVIDRAFT_532674</name>
</gene>
<organism evidence="3 4">
    <name type="scientific">Calocera viscosa (strain TUFC12733)</name>
    <dbReference type="NCBI Taxonomy" id="1330018"/>
    <lineage>
        <taxon>Eukaryota</taxon>
        <taxon>Fungi</taxon>
        <taxon>Dikarya</taxon>
        <taxon>Basidiomycota</taxon>
        <taxon>Agaricomycotina</taxon>
        <taxon>Dacrymycetes</taxon>
        <taxon>Dacrymycetales</taxon>
        <taxon>Dacrymycetaceae</taxon>
        <taxon>Calocera</taxon>
    </lineage>
</organism>
<feature type="region of interest" description="Disordered" evidence="1">
    <location>
        <begin position="112"/>
        <end position="131"/>
    </location>
</feature>
<accession>A0A167RM55</accession>
<feature type="region of interest" description="Disordered" evidence="1">
    <location>
        <begin position="36"/>
        <end position="61"/>
    </location>
</feature>
<evidence type="ECO:0000313" key="4">
    <source>
        <dbReference type="Proteomes" id="UP000076738"/>
    </source>
</evidence>
<evidence type="ECO:0000313" key="3">
    <source>
        <dbReference type="EMBL" id="KZP01061.1"/>
    </source>
</evidence>
<keyword evidence="4" id="KW-1185">Reference proteome</keyword>
<evidence type="ECO:0000256" key="2">
    <source>
        <dbReference type="SAM" id="SignalP"/>
    </source>
</evidence>
<dbReference type="EMBL" id="KV417267">
    <property type="protein sequence ID" value="KZP01061.1"/>
    <property type="molecule type" value="Genomic_DNA"/>
</dbReference>
<evidence type="ECO:0000256" key="1">
    <source>
        <dbReference type="SAM" id="MobiDB-lite"/>
    </source>
</evidence>
<feature type="signal peptide" evidence="2">
    <location>
        <begin position="1"/>
        <end position="20"/>
    </location>
</feature>
<dbReference type="AlphaFoldDB" id="A0A167RM55"/>